<dbReference type="InterPro" id="IPR036291">
    <property type="entry name" value="NAD(P)-bd_dom_sf"/>
</dbReference>
<feature type="domain" description="NAD-dependent epimerase/dehydratase" evidence="1">
    <location>
        <begin position="11"/>
        <end position="218"/>
    </location>
</feature>
<proteinExistence type="predicted"/>
<dbReference type="Proteomes" id="UP001596507">
    <property type="component" value="Unassembled WGS sequence"/>
</dbReference>
<evidence type="ECO:0000259" key="1">
    <source>
        <dbReference type="Pfam" id="PF01370"/>
    </source>
</evidence>
<evidence type="ECO:0000313" key="2">
    <source>
        <dbReference type="EMBL" id="MFC7268200.1"/>
    </source>
</evidence>
<dbReference type="Gene3D" id="3.40.50.720">
    <property type="entry name" value="NAD(P)-binding Rossmann-like Domain"/>
    <property type="match status" value="1"/>
</dbReference>
<accession>A0ABW2HAW2</accession>
<dbReference type="InterPro" id="IPR001509">
    <property type="entry name" value="Epimerase_deHydtase"/>
</dbReference>
<protein>
    <submittedName>
        <fullName evidence="2">NAD-dependent epimerase/dehydratase family protein</fullName>
    </submittedName>
</protein>
<gene>
    <name evidence="2" type="ORF">ACFQRL_04405</name>
</gene>
<reference evidence="3" key="1">
    <citation type="journal article" date="2019" name="Int. J. Syst. Evol. Microbiol.">
        <title>The Global Catalogue of Microorganisms (GCM) 10K type strain sequencing project: providing services to taxonomists for standard genome sequencing and annotation.</title>
        <authorList>
            <consortium name="The Broad Institute Genomics Platform"/>
            <consortium name="The Broad Institute Genome Sequencing Center for Infectious Disease"/>
            <person name="Wu L."/>
            <person name="Ma J."/>
        </authorList>
    </citation>
    <scope>NUCLEOTIDE SEQUENCE [LARGE SCALE GENOMIC DNA]</scope>
    <source>
        <strain evidence="3">CGMCC 1.15772</strain>
    </source>
</reference>
<dbReference type="InterPro" id="IPR051783">
    <property type="entry name" value="NAD(P)-dependent_oxidoreduct"/>
</dbReference>
<dbReference type="RefSeq" id="WP_262873113.1">
    <property type="nucleotide sequence ID" value="NZ_BAABKW010000005.1"/>
</dbReference>
<comment type="caution">
    <text evidence="2">The sequence shown here is derived from an EMBL/GenBank/DDBJ whole genome shotgun (WGS) entry which is preliminary data.</text>
</comment>
<dbReference type="PANTHER" id="PTHR48079:SF6">
    <property type="entry name" value="NAD(P)-BINDING DOMAIN-CONTAINING PROTEIN-RELATED"/>
    <property type="match status" value="1"/>
</dbReference>
<dbReference type="EMBL" id="JBHTBE010000001">
    <property type="protein sequence ID" value="MFC7268200.1"/>
    <property type="molecule type" value="Genomic_DNA"/>
</dbReference>
<keyword evidence="3" id="KW-1185">Reference proteome</keyword>
<dbReference type="SUPFAM" id="SSF51735">
    <property type="entry name" value="NAD(P)-binding Rossmann-fold domains"/>
    <property type="match status" value="1"/>
</dbReference>
<name>A0ABW2HAW2_9MICO</name>
<dbReference type="PANTHER" id="PTHR48079">
    <property type="entry name" value="PROTEIN YEEZ"/>
    <property type="match status" value="1"/>
</dbReference>
<organism evidence="2 3">
    <name type="scientific">Microbacterium fluvii</name>
    <dbReference type="NCBI Taxonomy" id="415215"/>
    <lineage>
        <taxon>Bacteria</taxon>
        <taxon>Bacillati</taxon>
        <taxon>Actinomycetota</taxon>
        <taxon>Actinomycetes</taxon>
        <taxon>Micrococcales</taxon>
        <taxon>Microbacteriaceae</taxon>
        <taxon>Microbacterium</taxon>
    </lineage>
</organism>
<dbReference type="Pfam" id="PF01370">
    <property type="entry name" value="Epimerase"/>
    <property type="match status" value="1"/>
</dbReference>
<evidence type="ECO:0000313" key="3">
    <source>
        <dbReference type="Proteomes" id="UP001596507"/>
    </source>
</evidence>
<sequence length="316" mass="34938">MRGSGVGMQTILGAGGQIGTELARELHDRYTTRLRLVSRHPKRLHDTDEVVAASLLDAEQTDAAVSGSDIVYLTVGLPPNAKMWAEQLPVMMRNTIDACERHGAKLVFFDNTYMYPMTGEPLTEDTPFDPRGPKAKTRALVTTMLLEAMSAGRVEAVICRAPEFYGTGKTQSFTNTLFLDPIQKGEKPRVPLRDDTLRTLIWTPDASRAMALLGNTPSAYGQTWHLPCDSPLTYRQLAGVASGVWGKEVRYTVMPKIAFQAAGLFDRGARGILELLPRYAHDSIFVTDKFAHAFPDFRVTTYREGIQSIHDAHATP</sequence>